<evidence type="ECO:0000313" key="4">
    <source>
        <dbReference type="Proteomes" id="UP000829364"/>
    </source>
</evidence>
<evidence type="ECO:0000259" key="2">
    <source>
        <dbReference type="Pfam" id="PF23155"/>
    </source>
</evidence>
<dbReference type="GeneID" id="72062188"/>
<dbReference type="InterPro" id="IPR055481">
    <property type="entry name" value="DUF7053"/>
</dbReference>
<dbReference type="PANTHER" id="PTHR38117:SF2">
    <property type="entry name" value="NACHT AND WD40 DOMAIN PROTEIN"/>
    <property type="match status" value="1"/>
</dbReference>
<evidence type="ECO:0000313" key="3">
    <source>
        <dbReference type="EMBL" id="UNI13479.1"/>
    </source>
</evidence>
<feature type="compositionally biased region" description="Basic and acidic residues" evidence="1">
    <location>
        <begin position="253"/>
        <end position="262"/>
    </location>
</feature>
<dbReference type="Pfam" id="PF23155">
    <property type="entry name" value="DUF7053"/>
    <property type="match status" value="1"/>
</dbReference>
<reference evidence="3" key="1">
    <citation type="submission" date="2021-11" db="EMBL/GenBank/DDBJ databases">
        <title>Purpureocillium_takamizusanense_genome.</title>
        <authorList>
            <person name="Nguyen N.-H."/>
        </authorList>
    </citation>
    <scope>NUCLEOTIDE SEQUENCE</scope>
    <source>
        <strain evidence="3">PT3</strain>
    </source>
</reference>
<protein>
    <recommendedName>
        <fullName evidence="2">DUF7053 domain-containing protein</fullName>
    </recommendedName>
</protein>
<dbReference type="RefSeq" id="XP_047836960.1">
    <property type="nucleotide sequence ID" value="XM_047981002.1"/>
</dbReference>
<dbReference type="OrthoDB" id="3246050at2759"/>
<dbReference type="AlphaFoldDB" id="A0A9Q8Q4C6"/>
<dbReference type="PANTHER" id="PTHR38117">
    <property type="entry name" value="NACHT AND WD40 DOMAIN PROTEIN"/>
    <property type="match status" value="1"/>
</dbReference>
<name>A0A9Q8Q4C6_9HYPO</name>
<dbReference type="KEGG" id="ptkz:JDV02_000222"/>
<dbReference type="Proteomes" id="UP000829364">
    <property type="component" value="Chromosome 1"/>
</dbReference>
<organism evidence="3 4">
    <name type="scientific">Purpureocillium takamizusanense</name>
    <dbReference type="NCBI Taxonomy" id="2060973"/>
    <lineage>
        <taxon>Eukaryota</taxon>
        <taxon>Fungi</taxon>
        <taxon>Dikarya</taxon>
        <taxon>Ascomycota</taxon>
        <taxon>Pezizomycotina</taxon>
        <taxon>Sordariomycetes</taxon>
        <taxon>Hypocreomycetidae</taxon>
        <taxon>Hypocreales</taxon>
        <taxon>Ophiocordycipitaceae</taxon>
        <taxon>Purpureocillium</taxon>
    </lineage>
</organism>
<proteinExistence type="predicted"/>
<evidence type="ECO:0000256" key="1">
    <source>
        <dbReference type="SAM" id="MobiDB-lite"/>
    </source>
</evidence>
<dbReference type="EMBL" id="CP086354">
    <property type="protein sequence ID" value="UNI13479.1"/>
    <property type="molecule type" value="Genomic_DNA"/>
</dbReference>
<feature type="compositionally biased region" description="Low complexity" evidence="1">
    <location>
        <begin position="190"/>
        <end position="214"/>
    </location>
</feature>
<feature type="region of interest" description="Disordered" evidence="1">
    <location>
        <begin position="178"/>
        <end position="283"/>
    </location>
</feature>
<feature type="domain" description="DUF7053" evidence="2">
    <location>
        <begin position="2"/>
        <end position="171"/>
    </location>
</feature>
<accession>A0A9Q8Q4C6</accession>
<sequence>MSKRTVFTSITPLPAGISRQTAISFLHDHLEMIDLNPLIIRRERIPPPAHCPAEERGCVWYRLTDKVSYLPGGLAASEVDYTCAFHDLPAGLQTHCYAPLGLEIRDRWSVGGSMPGEPREPVELGIGAPATGLYLREDVDMRCNIVMAAFVKKTIKKSHGALVVRLAEKARLVKDTTANANSNWPPPPHQWQQQHQQQRQQQRQQQQQQLQPRRISVPRRLSFQGELSPTLERGPSLPRPELQEQQNHPRHQSRTDEGDRMKPLPRAPFEMTGTEPQRRAELQ</sequence>
<keyword evidence="4" id="KW-1185">Reference proteome</keyword>
<gene>
    <name evidence="3" type="ORF">JDV02_000222</name>
</gene>